<sequence length="432" mass="48371">MPAWSHVEKVATLAEGLVKLGYPVTFMSNEAFKDQVERTGAKYVQLEGHQTELMAPEDMAKMMEIEDEEERETFAINVIFAKALAGWRRTFQRTLRDLNDIRTIYLHDSSFLAGGPSYLGAPGFRPHVDMAIGIHPILRASNYTYPFRSGKNPDTGPDAFEKHWAAQQEQDKEYMFRTLKYEVGKVYQQLGAIASPGRWGDLISDFNDIWLAMAIPEFEYDRPDWDHRVEFIGMTTTVGVENQSLPVWWDDVLEAKKSGKTIIAASASSMDFDPTSLVLPTIEAFRNRDDVFVVAALVNFDPSTLNFEIPSNARVAKFIPMNEFLPHVDVLVSSAGYGTVQHALRNGVPMVLAGEAQDKQHTGPIAEWSGIGIYIGKTAVPPNEIQEAVDKIILTPSYKETGAKLATSYKKYEPIERIDGLIKESLAKLEAM</sequence>
<dbReference type="Proteomes" id="UP000799772">
    <property type="component" value="Unassembled WGS sequence"/>
</dbReference>
<dbReference type="Pfam" id="PF06722">
    <property type="entry name" value="EryCIII-like_C"/>
    <property type="match status" value="1"/>
</dbReference>
<feature type="domain" description="Erythromycin biosynthesis protein CIII-like C-terminal" evidence="1">
    <location>
        <begin position="307"/>
        <end position="407"/>
    </location>
</feature>
<accession>A0A9P4IRS4</accession>
<dbReference type="InterPro" id="IPR010610">
    <property type="entry name" value="EryCIII-like_C"/>
</dbReference>
<dbReference type="Gene3D" id="3.40.50.2000">
    <property type="entry name" value="Glycogen Phosphorylase B"/>
    <property type="match status" value="2"/>
</dbReference>
<dbReference type="PANTHER" id="PTHR48050:SF13">
    <property type="entry name" value="STEROL 3-BETA-GLUCOSYLTRANSFERASE UGT80A2"/>
    <property type="match status" value="1"/>
</dbReference>
<dbReference type="GO" id="GO:0016757">
    <property type="term" value="F:glycosyltransferase activity"/>
    <property type="evidence" value="ECO:0007669"/>
    <property type="project" value="UniProtKB-ARBA"/>
</dbReference>
<reference evidence="2" key="1">
    <citation type="journal article" date="2020" name="Stud. Mycol.">
        <title>101 Dothideomycetes genomes: a test case for predicting lifestyles and emergence of pathogens.</title>
        <authorList>
            <person name="Haridas S."/>
            <person name="Albert R."/>
            <person name="Binder M."/>
            <person name="Bloem J."/>
            <person name="Labutti K."/>
            <person name="Salamov A."/>
            <person name="Andreopoulos B."/>
            <person name="Baker S."/>
            <person name="Barry K."/>
            <person name="Bills G."/>
            <person name="Bluhm B."/>
            <person name="Cannon C."/>
            <person name="Castanera R."/>
            <person name="Culley D."/>
            <person name="Daum C."/>
            <person name="Ezra D."/>
            <person name="Gonzalez J."/>
            <person name="Henrissat B."/>
            <person name="Kuo A."/>
            <person name="Liang C."/>
            <person name="Lipzen A."/>
            <person name="Lutzoni F."/>
            <person name="Magnuson J."/>
            <person name="Mondo S."/>
            <person name="Nolan M."/>
            <person name="Ohm R."/>
            <person name="Pangilinan J."/>
            <person name="Park H.-J."/>
            <person name="Ramirez L."/>
            <person name="Alfaro M."/>
            <person name="Sun H."/>
            <person name="Tritt A."/>
            <person name="Yoshinaga Y."/>
            <person name="Zwiers L.-H."/>
            <person name="Turgeon B."/>
            <person name="Goodwin S."/>
            <person name="Spatafora J."/>
            <person name="Crous P."/>
            <person name="Grigoriev I."/>
        </authorList>
    </citation>
    <scope>NUCLEOTIDE SEQUENCE</scope>
    <source>
        <strain evidence="2">CBS 133067</strain>
    </source>
</reference>
<keyword evidence="3" id="KW-1185">Reference proteome</keyword>
<organism evidence="2 3">
    <name type="scientific">Rhizodiscina lignyota</name>
    <dbReference type="NCBI Taxonomy" id="1504668"/>
    <lineage>
        <taxon>Eukaryota</taxon>
        <taxon>Fungi</taxon>
        <taxon>Dikarya</taxon>
        <taxon>Ascomycota</taxon>
        <taxon>Pezizomycotina</taxon>
        <taxon>Dothideomycetes</taxon>
        <taxon>Pleosporomycetidae</taxon>
        <taxon>Aulographales</taxon>
        <taxon>Rhizodiscinaceae</taxon>
        <taxon>Rhizodiscina</taxon>
    </lineage>
</organism>
<evidence type="ECO:0000259" key="1">
    <source>
        <dbReference type="Pfam" id="PF06722"/>
    </source>
</evidence>
<dbReference type="OrthoDB" id="5835829at2759"/>
<dbReference type="EMBL" id="ML978121">
    <property type="protein sequence ID" value="KAF2104868.1"/>
    <property type="molecule type" value="Genomic_DNA"/>
</dbReference>
<comment type="caution">
    <text evidence="2">The sequence shown here is derived from an EMBL/GenBank/DDBJ whole genome shotgun (WGS) entry which is preliminary data.</text>
</comment>
<gene>
    <name evidence="2" type="ORF">NA57DRAFT_63173</name>
</gene>
<dbReference type="SUPFAM" id="SSF53756">
    <property type="entry name" value="UDP-Glycosyltransferase/glycogen phosphorylase"/>
    <property type="match status" value="1"/>
</dbReference>
<proteinExistence type="predicted"/>
<dbReference type="PANTHER" id="PTHR48050">
    <property type="entry name" value="STEROL 3-BETA-GLUCOSYLTRANSFERASE"/>
    <property type="match status" value="1"/>
</dbReference>
<name>A0A9P4IRS4_9PEZI</name>
<dbReference type="AlphaFoldDB" id="A0A9P4IRS4"/>
<evidence type="ECO:0000313" key="3">
    <source>
        <dbReference type="Proteomes" id="UP000799772"/>
    </source>
</evidence>
<protein>
    <submittedName>
        <fullName evidence="2">UDP-Glycosyltransferase/glycogen phosphorylase</fullName>
    </submittedName>
</protein>
<evidence type="ECO:0000313" key="2">
    <source>
        <dbReference type="EMBL" id="KAF2104868.1"/>
    </source>
</evidence>
<dbReference type="InterPro" id="IPR050426">
    <property type="entry name" value="Glycosyltransferase_28"/>
</dbReference>